<dbReference type="SUPFAM" id="SSF63829">
    <property type="entry name" value="Calcium-dependent phosphotriesterase"/>
    <property type="match status" value="1"/>
</dbReference>
<accession>A0A9X1RJG9</accession>
<evidence type="ECO:0000256" key="1">
    <source>
        <dbReference type="SAM" id="Phobius"/>
    </source>
</evidence>
<dbReference type="InterPro" id="IPR052998">
    <property type="entry name" value="Hetero-Diels-Alderase-like"/>
</dbReference>
<dbReference type="InterPro" id="IPR011042">
    <property type="entry name" value="6-blade_b-propeller_TolB-like"/>
</dbReference>
<dbReference type="EMBL" id="JAKLTY010000032">
    <property type="protein sequence ID" value="MCG2631794.1"/>
    <property type="molecule type" value="Genomic_DNA"/>
</dbReference>
<sequence>MAFLTLFLEALIGAVFLICALGVGLQWPTAALLLRPIPESRFWRIVVAMLTALPGVGMIVAATTPFIAFFASMLSVIATALLGTASKFGGGRPAVTVSAALMLASVAVAVLQPLGLKVLSLPKADALPFEPVPARVIKTYAEGVGFESVRSSSDGTLYLTANIGLDFSSDAYFRHAYGEIIARRLDGHERLLFTTPVGSTAGVIAVAPDGTIYMTSNGWQPCIWRVTQSGQATKIATLPGGSWPNGLDFGPDGMLYTPDSSLAQIWRIEPETGKTEVVLRDKRLAARPFIALAPGANGLHFAGRDMIVTVSDSTEVLKYRLDDDGHFGAPTLVARGIPGDDFAVGRDGSLFVTTHPYNTLVRIAPDGRRSTIADARKQIVGATDASFGRGPDDRDTLYIATDGGAFTAGPKARGQLIALEPYR</sequence>
<gene>
    <name evidence="2" type="ORF">L6654_34715</name>
</gene>
<dbReference type="PANTHER" id="PTHR42060:SF1">
    <property type="entry name" value="NHL REPEAT-CONTAINING PROTEIN"/>
    <property type="match status" value="1"/>
</dbReference>
<feature type="transmembrane region" description="Helical" evidence="1">
    <location>
        <begin position="95"/>
        <end position="114"/>
    </location>
</feature>
<evidence type="ECO:0000313" key="2">
    <source>
        <dbReference type="EMBL" id="MCG2631794.1"/>
    </source>
</evidence>
<dbReference type="Gene3D" id="2.120.10.30">
    <property type="entry name" value="TolB, C-terminal domain"/>
    <property type="match status" value="1"/>
</dbReference>
<comment type="caution">
    <text evidence="2">The sequence shown here is derived from an EMBL/GenBank/DDBJ whole genome shotgun (WGS) entry which is preliminary data.</text>
</comment>
<dbReference type="RefSeq" id="WP_237891779.1">
    <property type="nucleotide sequence ID" value="NZ_JAKLTY010000032.1"/>
</dbReference>
<dbReference type="AlphaFoldDB" id="A0A9X1RJG9"/>
<feature type="transmembrane region" description="Helical" evidence="1">
    <location>
        <begin position="42"/>
        <end position="60"/>
    </location>
</feature>
<keyword evidence="1" id="KW-1133">Transmembrane helix</keyword>
<protein>
    <submittedName>
        <fullName evidence="2">SMP-30/gluconolactonase/LRE family protein</fullName>
    </submittedName>
</protein>
<keyword evidence="1" id="KW-0472">Membrane</keyword>
<evidence type="ECO:0000313" key="3">
    <source>
        <dbReference type="Proteomes" id="UP001139054"/>
    </source>
</evidence>
<dbReference type="PANTHER" id="PTHR42060">
    <property type="entry name" value="NHL REPEAT-CONTAINING PROTEIN-RELATED"/>
    <property type="match status" value="1"/>
</dbReference>
<dbReference type="Proteomes" id="UP001139054">
    <property type="component" value="Unassembled WGS sequence"/>
</dbReference>
<feature type="transmembrane region" description="Helical" evidence="1">
    <location>
        <begin position="66"/>
        <end position="83"/>
    </location>
</feature>
<feature type="transmembrane region" description="Helical" evidence="1">
    <location>
        <begin position="6"/>
        <end position="30"/>
    </location>
</feature>
<reference evidence="2" key="1">
    <citation type="submission" date="2022-01" db="EMBL/GenBank/DDBJ databases">
        <title>Genome sequnece data of strain Bradyrhizobium sp. nov.</title>
        <authorList>
            <person name="Zhang J."/>
        </authorList>
    </citation>
    <scope>NUCLEOTIDE SEQUENCE</scope>
    <source>
        <strain evidence="2">WYCCWR 13023</strain>
    </source>
</reference>
<organism evidence="2 3">
    <name type="scientific">Bradyrhizobium zhengyangense</name>
    <dbReference type="NCBI Taxonomy" id="2911009"/>
    <lineage>
        <taxon>Bacteria</taxon>
        <taxon>Pseudomonadati</taxon>
        <taxon>Pseudomonadota</taxon>
        <taxon>Alphaproteobacteria</taxon>
        <taxon>Hyphomicrobiales</taxon>
        <taxon>Nitrobacteraceae</taxon>
        <taxon>Bradyrhizobium</taxon>
    </lineage>
</organism>
<name>A0A9X1RJG9_9BRAD</name>
<proteinExistence type="predicted"/>
<keyword evidence="1" id="KW-0812">Transmembrane</keyword>